<evidence type="ECO:0000313" key="6">
    <source>
        <dbReference type="WBParaSite" id="L893_g31031.t1"/>
    </source>
</evidence>
<keyword evidence="2" id="KW-0408">Iron</keyword>
<dbReference type="WBParaSite" id="L893_g31031.t1">
    <property type="protein sequence ID" value="L893_g31031.t1"/>
    <property type="gene ID" value="L893_g31031"/>
</dbReference>
<sequence length="77" mass="8434">MKSTKRLTTAGEERSLASHLKESRSVIGEEVKLSESSDEEPCRCGGFYDISEADLDQIVDFALIDCAHCSLTLKVLA</sequence>
<name>A0A1I7ZY06_9BILA</name>
<accession>A0A1I7ZY06</accession>
<feature type="compositionally biased region" description="Basic and acidic residues" evidence="3">
    <location>
        <begin position="11"/>
        <end position="21"/>
    </location>
</feature>
<keyword evidence="5" id="KW-1185">Reference proteome</keyword>
<dbReference type="GO" id="GO:0046872">
    <property type="term" value="F:metal ion binding"/>
    <property type="evidence" value="ECO:0007669"/>
    <property type="project" value="UniProtKB-KW"/>
</dbReference>
<evidence type="ECO:0000256" key="1">
    <source>
        <dbReference type="ARBA" id="ARBA00022723"/>
    </source>
</evidence>
<keyword evidence="1" id="KW-0479">Metal-binding</keyword>
<evidence type="ECO:0000259" key="4">
    <source>
        <dbReference type="PROSITE" id="PS51074"/>
    </source>
</evidence>
<dbReference type="AlphaFoldDB" id="A0A1I7ZY06"/>
<proteinExistence type="predicted"/>
<dbReference type="Pfam" id="PF05207">
    <property type="entry name" value="Zn_ribbon_CSL"/>
    <property type="match status" value="1"/>
</dbReference>
<reference evidence="6" key="1">
    <citation type="submission" date="2016-11" db="UniProtKB">
        <authorList>
            <consortium name="WormBaseParasite"/>
        </authorList>
    </citation>
    <scope>IDENTIFICATION</scope>
</reference>
<dbReference type="Gene3D" id="3.10.660.10">
    <property type="entry name" value="DPH Zinc finger"/>
    <property type="match status" value="1"/>
</dbReference>
<evidence type="ECO:0000313" key="5">
    <source>
        <dbReference type="Proteomes" id="UP000095287"/>
    </source>
</evidence>
<evidence type="ECO:0000256" key="2">
    <source>
        <dbReference type="ARBA" id="ARBA00023004"/>
    </source>
</evidence>
<dbReference type="PROSITE" id="PS51074">
    <property type="entry name" value="DPH_MB"/>
    <property type="match status" value="1"/>
</dbReference>
<dbReference type="Proteomes" id="UP000095287">
    <property type="component" value="Unplaced"/>
</dbReference>
<evidence type="ECO:0000256" key="3">
    <source>
        <dbReference type="SAM" id="MobiDB-lite"/>
    </source>
</evidence>
<feature type="region of interest" description="Disordered" evidence="3">
    <location>
        <begin position="1"/>
        <end position="21"/>
    </location>
</feature>
<feature type="domain" description="DPH-type MB" evidence="4">
    <location>
        <begin position="41"/>
        <end position="77"/>
    </location>
</feature>
<dbReference type="SUPFAM" id="SSF144217">
    <property type="entry name" value="CSL zinc finger"/>
    <property type="match status" value="1"/>
</dbReference>
<dbReference type="InterPro" id="IPR007872">
    <property type="entry name" value="DPH_MB_dom"/>
</dbReference>
<dbReference type="InterPro" id="IPR036671">
    <property type="entry name" value="DPH_MB_sf"/>
</dbReference>
<protein>
    <submittedName>
        <fullName evidence="6">DPH-type MB domain-containing protein</fullName>
    </submittedName>
</protein>
<organism evidence="5 6">
    <name type="scientific">Steinernema glaseri</name>
    <dbReference type="NCBI Taxonomy" id="37863"/>
    <lineage>
        <taxon>Eukaryota</taxon>
        <taxon>Metazoa</taxon>
        <taxon>Ecdysozoa</taxon>
        <taxon>Nematoda</taxon>
        <taxon>Chromadorea</taxon>
        <taxon>Rhabditida</taxon>
        <taxon>Tylenchina</taxon>
        <taxon>Panagrolaimomorpha</taxon>
        <taxon>Strongyloidoidea</taxon>
        <taxon>Steinernematidae</taxon>
        <taxon>Steinernema</taxon>
    </lineage>
</organism>